<keyword evidence="2" id="KW-0378">Hydrolase</keyword>
<sequence length="150" mass="15905">MVPPDAAALSTNPHATCKSNDMSIPAALALSAAMACAVVQASAQELRSSRRSISYHTIDIGGLKTFYREAGSPDAPSVLLLHGFPSSSRMWEPLLPLLADKYHVIAPDYPGFGNSSAPPPSDFTHTFDNIAGVIGELTTKLGLSNYVLFM</sequence>
<proteinExistence type="predicted"/>
<dbReference type="PANTHER" id="PTHR42977">
    <property type="entry name" value="HYDROLASE-RELATED"/>
    <property type="match status" value="1"/>
</dbReference>
<reference evidence="3" key="1">
    <citation type="submission" date="2016-08" db="EMBL/GenBank/DDBJ databases">
        <authorList>
            <person name="Varghese N."/>
            <person name="Submissions Spin"/>
        </authorList>
    </citation>
    <scope>NUCLEOTIDE SEQUENCE [LARGE SCALE GENOMIC DNA]</scope>
    <source>
        <strain evidence="3">ERR11</strain>
    </source>
</reference>
<dbReference type="InterPro" id="IPR051340">
    <property type="entry name" value="Haloalkane_dehalogenase"/>
</dbReference>
<dbReference type="InterPro" id="IPR029058">
    <property type="entry name" value="AB_hydrolase_fold"/>
</dbReference>
<dbReference type="EMBL" id="FMAI01000014">
    <property type="protein sequence ID" value="SCB49883.1"/>
    <property type="molecule type" value="Genomic_DNA"/>
</dbReference>
<name>A0A1C3XCB1_9BRAD</name>
<evidence type="ECO:0000313" key="2">
    <source>
        <dbReference type="EMBL" id="SCB49883.1"/>
    </source>
</evidence>
<dbReference type="GO" id="GO:0004301">
    <property type="term" value="F:epoxide hydrolase activity"/>
    <property type="evidence" value="ECO:0007669"/>
    <property type="project" value="TreeGrafter"/>
</dbReference>
<accession>A0A1C3XCB1</accession>
<dbReference type="Gene3D" id="3.40.50.1820">
    <property type="entry name" value="alpha/beta hydrolase"/>
    <property type="match status" value="1"/>
</dbReference>
<dbReference type="SUPFAM" id="SSF53474">
    <property type="entry name" value="alpha/beta-Hydrolases"/>
    <property type="match status" value="1"/>
</dbReference>
<protein>
    <submittedName>
        <fullName evidence="2">Alpha/beta hydrolase fold</fullName>
    </submittedName>
</protein>
<organism evidence="2 3">
    <name type="scientific">Bradyrhizobium shewense</name>
    <dbReference type="NCBI Taxonomy" id="1761772"/>
    <lineage>
        <taxon>Bacteria</taxon>
        <taxon>Pseudomonadati</taxon>
        <taxon>Pseudomonadota</taxon>
        <taxon>Alphaproteobacteria</taxon>
        <taxon>Hyphomicrobiales</taxon>
        <taxon>Nitrobacteraceae</taxon>
        <taxon>Bradyrhizobium</taxon>
    </lineage>
</organism>
<evidence type="ECO:0000259" key="1">
    <source>
        <dbReference type="Pfam" id="PF00561"/>
    </source>
</evidence>
<dbReference type="PANTHER" id="PTHR42977:SF1">
    <property type="entry name" value="BLR6576 PROTEIN"/>
    <property type="match status" value="1"/>
</dbReference>
<evidence type="ECO:0000313" key="3">
    <source>
        <dbReference type="Proteomes" id="UP000199184"/>
    </source>
</evidence>
<dbReference type="Pfam" id="PF00561">
    <property type="entry name" value="Abhydrolase_1"/>
    <property type="match status" value="1"/>
</dbReference>
<dbReference type="Proteomes" id="UP000199184">
    <property type="component" value="Unassembled WGS sequence"/>
</dbReference>
<keyword evidence="3" id="KW-1185">Reference proteome</keyword>
<dbReference type="AlphaFoldDB" id="A0A1C3XCB1"/>
<gene>
    <name evidence="2" type="ORF">GA0061098_101440</name>
</gene>
<feature type="domain" description="AB hydrolase-1" evidence="1">
    <location>
        <begin position="76"/>
        <end position="148"/>
    </location>
</feature>
<dbReference type="InterPro" id="IPR000073">
    <property type="entry name" value="AB_hydrolase_1"/>
</dbReference>